<dbReference type="RefSeq" id="WP_167982435.1">
    <property type="nucleotide sequence ID" value="NZ_JAATEJ010000005.1"/>
</dbReference>
<dbReference type="InterPro" id="IPR023213">
    <property type="entry name" value="CAT-like_dom_sf"/>
</dbReference>
<dbReference type="InterPro" id="IPR036736">
    <property type="entry name" value="ACP-like_sf"/>
</dbReference>
<evidence type="ECO:0000256" key="3">
    <source>
        <dbReference type="ARBA" id="ARBA00022553"/>
    </source>
</evidence>
<dbReference type="EMBL" id="JAATEJ010000005">
    <property type="protein sequence ID" value="NJP43569.1"/>
    <property type="molecule type" value="Genomic_DNA"/>
</dbReference>
<feature type="compositionally biased region" description="Low complexity" evidence="4">
    <location>
        <begin position="512"/>
        <end position="526"/>
    </location>
</feature>
<keyword evidence="2" id="KW-0596">Phosphopantetheine</keyword>
<dbReference type="SUPFAM" id="SSF47336">
    <property type="entry name" value="ACP-like"/>
    <property type="match status" value="2"/>
</dbReference>
<dbReference type="SMART" id="SM00823">
    <property type="entry name" value="PKS_PP"/>
    <property type="match status" value="1"/>
</dbReference>
<dbReference type="CDD" id="cd19531">
    <property type="entry name" value="LCL_NRPS-like"/>
    <property type="match status" value="1"/>
</dbReference>
<evidence type="ECO:0000256" key="1">
    <source>
        <dbReference type="ARBA" id="ARBA00001957"/>
    </source>
</evidence>
<dbReference type="Gene3D" id="1.10.1200.10">
    <property type="entry name" value="ACP-like"/>
    <property type="match status" value="2"/>
</dbReference>
<comment type="caution">
    <text evidence="6">The sequence shown here is derived from an EMBL/GenBank/DDBJ whole genome shotgun (WGS) entry which is preliminary data.</text>
</comment>
<keyword evidence="3" id="KW-0597">Phosphoprotein</keyword>
<dbReference type="SUPFAM" id="SSF56801">
    <property type="entry name" value="Acetyl-CoA synthetase-like"/>
    <property type="match status" value="1"/>
</dbReference>
<name>A0ABX0ZMU8_9ACTN</name>
<organism evidence="6 7">
    <name type="scientific">Actinacidiphila epipremni</name>
    <dbReference type="NCBI Taxonomy" id="2053013"/>
    <lineage>
        <taxon>Bacteria</taxon>
        <taxon>Bacillati</taxon>
        <taxon>Actinomycetota</taxon>
        <taxon>Actinomycetes</taxon>
        <taxon>Kitasatosporales</taxon>
        <taxon>Streptomycetaceae</taxon>
        <taxon>Actinacidiphila</taxon>
    </lineage>
</organism>
<feature type="domain" description="Carrier" evidence="5">
    <location>
        <begin position="538"/>
        <end position="612"/>
    </location>
</feature>
<dbReference type="InterPro" id="IPR009081">
    <property type="entry name" value="PP-bd_ACP"/>
</dbReference>
<dbReference type="Gene3D" id="3.30.300.30">
    <property type="match status" value="1"/>
</dbReference>
<feature type="region of interest" description="Disordered" evidence="4">
    <location>
        <begin position="466"/>
        <end position="526"/>
    </location>
</feature>
<dbReference type="PROSITE" id="PS00012">
    <property type="entry name" value="PHOSPHOPANTETHEINE"/>
    <property type="match status" value="1"/>
</dbReference>
<evidence type="ECO:0000259" key="5">
    <source>
        <dbReference type="PROSITE" id="PS50075"/>
    </source>
</evidence>
<evidence type="ECO:0000256" key="4">
    <source>
        <dbReference type="SAM" id="MobiDB-lite"/>
    </source>
</evidence>
<sequence>MTPQKADARLEDLVRRRLRTAARPVLPRTGGDRPCALSAGQQQMWVLHRMDPGSPAYLMSWPVRIAGPLDRAALRGAWTDLAGRHEVLRTRYAAADGGRDHAVQLVDAVAAPGWQEVDLTHLPAGRREERARQVAGWVRRRPFDLTAEQPLRVTLVRLAAELHLMVVTVHHIACDGPGLIGRELGELYAARVAGRPPGLPGVPMHYADFAAWERAGLADGRLAPHLAYWRAELDGVTELPLPLDRPRPARPDSRGGAVTVEVPAAVSQAVRALAAEHRTSPFAVLLTAFHAALARITGSGDVTVGVPVALRSAPELAGMVGYLVNTVVVRARPGGGVPFGALLDEVRGALLGALDHQAAPFAWVVDELRPVRTPGVNPLFQAAFDMDEPADPGLFALPGLVVEQLGLGQETPAKFDVNLHADVLPDGRYAARLDYAAAVLDEATAARWARLWLAVLEAGVRAPGAAASPAAGPAAGEAPQARADAAGRAGDAAEGTAPLPVSAAPDGPPGPARAGSAPADRAARADAAGPADAVGAVGSAARVAGLVAEAWAEVLGVADPAPDDNFFDLGGDSLRAVALAGRLRSRGLDVAAGDLFAYQSVAELAQIVAGRAAVERVPDPVRPFALLGPEDRAALPADVVDAYPLAAVQLGMLVELRANPGRTTYQDSTSFLIRDSAPPDAALLQRAVQAVVDRHEVLRTSFDLAGYSVPLQLVHRAAPITVGVTTVAAGEPADWLPVLREFGAAERREPMDVTRAPLVRVHAHARQDRPSWWLTITECHPILEGWSFHTMLMEILTGYRALRAGRPPEPPEAVPFRYADYIAAEARSREDAADRAYWRQAVQGRTEPALPVAWQDPPQVPRRRDQYLVDLRDVDADLRRLAEETRTSPKAVLLAAHLTVMRLLGGGAADFFTGLVCDARPEAVGADRVLGMYLNTLPFPAPSGARTWGGLVRAVHERLTGLWPHRRYPMPLIQQEFGGGDRLLDVFFNYLDFHQVDDDLVRGDATYNDNVNEFGLHVFTVPGALRINADNHTVSPAAAPVLLELYRLVAEEMALGPGGAVDDVRLRLGGGRTADGGAAALVLGADRLPVPRGVPGDLWIGAGDAPHRSGLAARTGLDGALEVLGPADLDAATAALWPEGSAAVLLRVQELLNGDPAVLDSRVLVRPGEDGTACVTAYLRLAEGGAADVDALGRMLAARRLPRRFVPRLWAVADGWPLRPDGTLAVEELPEPAAPAADPAGQDRSPWDEVFDALLRETLGLEPEGDAVAADRPLADAGLDSFRMVGMLVAIEQAYGVAVPDDIPFLEMFRTPRTLWEAVLRFRLGG</sequence>
<dbReference type="Gene3D" id="3.30.559.30">
    <property type="entry name" value="Nonribosomal peptide synthetase, condensation domain"/>
    <property type="match status" value="2"/>
</dbReference>
<accession>A0ABX0ZMU8</accession>
<reference evidence="6 7" key="1">
    <citation type="submission" date="2020-03" db="EMBL/GenBank/DDBJ databases">
        <title>WGS of actinomycetes isolated from Thailand.</title>
        <authorList>
            <person name="Thawai C."/>
        </authorList>
    </citation>
    <scope>NUCLEOTIDE SEQUENCE [LARGE SCALE GENOMIC DNA]</scope>
    <source>
        <strain evidence="6 7">PRB2-1</strain>
    </source>
</reference>
<dbReference type="Proteomes" id="UP000734511">
    <property type="component" value="Unassembled WGS sequence"/>
</dbReference>
<evidence type="ECO:0000256" key="2">
    <source>
        <dbReference type="ARBA" id="ARBA00022450"/>
    </source>
</evidence>
<dbReference type="InterPro" id="IPR006162">
    <property type="entry name" value="Ppantetheine_attach_site"/>
</dbReference>
<dbReference type="InterPro" id="IPR020806">
    <property type="entry name" value="PKS_PP-bd"/>
</dbReference>
<keyword evidence="7" id="KW-1185">Reference proteome</keyword>
<proteinExistence type="predicted"/>
<dbReference type="Gene3D" id="3.30.559.10">
    <property type="entry name" value="Chloramphenicol acetyltransferase-like domain"/>
    <property type="match status" value="2"/>
</dbReference>
<evidence type="ECO:0000313" key="7">
    <source>
        <dbReference type="Proteomes" id="UP000734511"/>
    </source>
</evidence>
<protein>
    <recommendedName>
        <fullName evidence="5">Carrier domain-containing protein</fullName>
    </recommendedName>
</protein>
<dbReference type="InterPro" id="IPR001242">
    <property type="entry name" value="Condensation_dom"/>
</dbReference>
<comment type="cofactor">
    <cofactor evidence="1">
        <name>pantetheine 4'-phosphate</name>
        <dbReference type="ChEBI" id="CHEBI:47942"/>
    </cofactor>
</comment>
<dbReference type="PANTHER" id="PTHR45527:SF1">
    <property type="entry name" value="FATTY ACID SYNTHASE"/>
    <property type="match status" value="1"/>
</dbReference>
<dbReference type="PROSITE" id="PS50075">
    <property type="entry name" value="CARRIER"/>
    <property type="match status" value="2"/>
</dbReference>
<evidence type="ECO:0000313" key="6">
    <source>
        <dbReference type="EMBL" id="NJP43569.1"/>
    </source>
</evidence>
<dbReference type="InterPro" id="IPR045851">
    <property type="entry name" value="AMP-bd_C_sf"/>
</dbReference>
<dbReference type="PANTHER" id="PTHR45527">
    <property type="entry name" value="NONRIBOSOMAL PEPTIDE SYNTHETASE"/>
    <property type="match status" value="1"/>
</dbReference>
<dbReference type="Pfam" id="PF00550">
    <property type="entry name" value="PP-binding"/>
    <property type="match status" value="2"/>
</dbReference>
<dbReference type="SUPFAM" id="SSF52777">
    <property type="entry name" value="CoA-dependent acyltransferases"/>
    <property type="match status" value="4"/>
</dbReference>
<dbReference type="Pfam" id="PF00668">
    <property type="entry name" value="Condensation"/>
    <property type="match status" value="2"/>
</dbReference>
<feature type="domain" description="Carrier" evidence="5">
    <location>
        <begin position="1245"/>
        <end position="1323"/>
    </location>
</feature>
<feature type="compositionally biased region" description="Low complexity" evidence="4">
    <location>
        <begin position="466"/>
        <end position="505"/>
    </location>
</feature>
<gene>
    <name evidence="6" type="ORF">HCN08_09175</name>
</gene>